<feature type="region of interest" description="Disordered" evidence="1">
    <location>
        <begin position="102"/>
        <end position="149"/>
    </location>
</feature>
<dbReference type="GO" id="GO:0045732">
    <property type="term" value="P:positive regulation of protein catabolic process"/>
    <property type="evidence" value="ECO:0007669"/>
    <property type="project" value="TreeGrafter"/>
</dbReference>
<dbReference type="OrthoDB" id="9797358at2"/>
<dbReference type="GO" id="GO:0005840">
    <property type="term" value="C:ribosome"/>
    <property type="evidence" value="ECO:0007669"/>
    <property type="project" value="TreeGrafter"/>
</dbReference>
<accession>A0A1H3MBC7</accession>
<dbReference type="InterPro" id="IPR036760">
    <property type="entry name" value="SspB-like_sf"/>
</dbReference>
<dbReference type="AlphaFoldDB" id="A0A1H3MBC7"/>
<dbReference type="Pfam" id="PF04386">
    <property type="entry name" value="SspB"/>
    <property type="match status" value="1"/>
</dbReference>
<dbReference type="STRING" id="44576.SAMN05421881_10584"/>
<evidence type="ECO:0000313" key="2">
    <source>
        <dbReference type="EMBL" id="SDY73598.1"/>
    </source>
</evidence>
<protein>
    <submittedName>
        <fullName evidence="2">Stringent starvation protein B</fullName>
    </submittedName>
</protein>
<feature type="compositionally biased region" description="Basic and acidic residues" evidence="1">
    <location>
        <begin position="104"/>
        <end position="117"/>
    </location>
</feature>
<sequence>MNAPAIKPYLVRAVYAWCVDNDLTPYVSAVTDGCLNIPLELSRDGEIILNVSPAAVSDLLIDNEIIKFATRFNGVPRKIEIEIGAVKAIFAKELGQGLTFTPEIHSEQKRDVTHEDQAVTDQTASSDDPAGSAKSANEKQDKPFLKVIK</sequence>
<dbReference type="InterPro" id="IPR007481">
    <property type="entry name" value="SspB"/>
</dbReference>
<dbReference type="GO" id="GO:0005829">
    <property type="term" value="C:cytosol"/>
    <property type="evidence" value="ECO:0007669"/>
    <property type="project" value="TreeGrafter"/>
</dbReference>
<evidence type="ECO:0000256" key="1">
    <source>
        <dbReference type="SAM" id="MobiDB-lite"/>
    </source>
</evidence>
<name>A0A1H3MBC7_9PROT</name>
<gene>
    <name evidence="2" type="ORF">SAMN05421881_10584</name>
</gene>
<reference evidence="2 3" key="1">
    <citation type="submission" date="2016-10" db="EMBL/GenBank/DDBJ databases">
        <authorList>
            <person name="de Groot N.N."/>
        </authorList>
    </citation>
    <scope>NUCLEOTIDE SEQUENCE [LARGE SCALE GENOMIC DNA]</scope>
    <source>
        <strain evidence="2 3">Nm1</strain>
    </source>
</reference>
<dbReference type="PIRSF" id="PIRSF005276">
    <property type="entry name" value="SspB"/>
    <property type="match status" value="1"/>
</dbReference>
<dbReference type="EMBL" id="FNOY01000058">
    <property type="protein sequence ID" value="SDY73598.1"/>
    <property type="molecule type" value="Genomic_DNA"/>
</dbReference>
<keyword evidence="3" id="KW-1185">Reference proteome</keyword>
<dbReference type="NCBIfam" id="NF008769">
    <property type="entry name" value="PRK11798.2-5"/>
    <property type="match status" value="1"/>
</dbReference>
<feature type="compositionally biased region" description="Basic and acidic residues" evidence="1">
    <location>
        <begin position="136"/>
        <end position="149"/>
    </location>
</feature>
<evidence type="ECO:0000313" key="3">
    <source>
        <dbReference type="Proteomes" id="UP000198640"/>
    </source>
</evidence>
<organism evidence="2 3">
    <name type="scientific">Nitrosomonas halophila</name>
    <dbReference type="NCBI Taxonomy" id="44576"/>
    <lineage>
        <taxon>Bacteria</taxon>
        <taxon>Pseudomonadati</taxon>
        <taxon>Pseudomonadota</taxon>
        <taxon>Betaproteobacteria</taxon>
        <taxon>Nitrosomonadales</taxon>
        <taxon>Nitrosomonadaceae</taxon>
        <taxon>Nitrosomonas</taxon>
    </lineage>
</organism>
<proteinExistence type="predicted"/>
<dbReference type="PANTHER" id="PTHR37486">
    <property type="entry name" value="STRINGENT STARVATION PROTEIN B"/>
    <property type="match status" value="1"/>
</dbReference>
<dbReference type="SUPFAM" id="SSF101738">
    <property type="entry name" value="SspB-like"/>
    <property type="match status" value="1"/>
</dbReference>
<dbReference type="Gene3D" id="2.30.30.220">
    <property type="entry name" value="SspB-like"/>
    <property type="match status" value="1"/>
</dbReference>
<dbReference type="RefSeq" id="WP_090415279.1">
    <property type="nucleotide sequence ID" value="NZ_FNOY01000058.1"/>
</dbReference>
<dbReference type="PANTHER" id="PTHR37486:SF1">
    <property type="entry name" value="STRINGENT STARVATION PROTEIN B"/>
    <property type="match status" value="1"/>
</dbReference>
<dbReference type="Proteomes" id="UP000198640">
    <property type="component" value="Unassembled WGS sequence"/>
</dbReference>